<feature type="region of interest" description="Disordered" evidence="1">
    <location>
        <begin position="61"/>
        <end position="81"/>
    </location>
</feature>
<name>A0ABU0PUL2_STRAH</name>
<proteinExistence type="predicted"/>
<dbReference type="EMBL" id="JAUSYA010000001">
    <property type="protein sequence ID" value="MDQ0682086.1"/>
    <property type="molecule type" value="Genomic_DNA"/>
</dbReference>
<protein>
    <submittedName>
        <fullName evidence="2">Uncharacterized protein</fullName>
    </submittedName>
</protein>
<gene>
    <name evidence="2" type="ORF">QFZ56_001049</name>
</gene>
<comment type="caution">
    <text evidence="2">The sequence shown here is derived from an EMBL/GenBank/DDBJ whole genome shotgun (WGS) entry which is preliminary data.</text>
</comment>
<reference evidence="2 3" key="1">
    <citation type="submission" date="2023-07" db="EMBL/GenBank/DDBJ databases">
        <title>Comparative genomics of wheat-associated soil bacteria to identify genetic determinants of phenazine resistance.</title>
        <authorList>
            <person name="Mouncey N."/>
        </authorList>
    </citation>
    <scope>NUCLEOTIDE SEQUENCE [LARGE SCALE GENOMIC DNA]</scope>
    <source>
        <strain evidence="2 3">W4I19-2</strain>
    </source>
</reference>
<sequence>MLFALWRPRRPTPAVLTAGATLTAVAAIAAIGNALSFTTVSVGAGLLAGLATARPLAVEPAVPGAPSTCERDLRHGDRPAV</sequence>
<accession>A0ABU0PUL2</accession>
<evidence type="ECO:0000256" key="1">
    <source>
        <dbReference type="SAM" id="MobiDB-lite"/>
    </source>
</evidence>
<organism evidence="2 3">
    <name type="scientific">Streptomyces achromogenes</name>
    <dbReference type="NCBI Taxonomy" id="67255"/>
    <lineage>
        <taxon>Bacteria</taxon>
        <taxon>Bacillati</taxon>
        <taxon>Actinomycetota</taxon>
        <taxon>Actinomycetes</taxon>
        <taxon>Kitasatosporales</taxon>
        <taxon>Streptomycetaceae</taxon>
        <taxon>Streptomyces</taxon>
    </lineage>
</organism>
<dbReference type="Proteomes" id="UP001243364">
    <property type="component" value="Unassembled WGS sequence"/>
</dbReference>
<evidence type="ECO:0000313" key="3">
    <source>
        <dbReference type="Proteomes" id="UP001243364"/>
    </source>
</evidence>
<feature type="compositionally biased region" description="Basic and acidic residues" evidence="1">
    <location>
        <begin position="69"/>
        <end position="81"/>
    </location>
</feature>
<evidence type="ECO:0000313" key="2">
    <source>
        <dbReference type="EMBL" id="MDQ0682086.1"/>
    </source>
</evidence>
<keyword evidence="3" id="KW-1185">Reference proteome</keyword>